<dbReference type="AlphaFoldDB" id="F8JUI8"/>
<evidence type="ECO:0000313" key="2">
    <source>
        <dbReference type="Proteomes" id="UP000007842"/>
    </source>
</evidence>
<evidence type="ECO:0000313" key="1">
    <source>
        <dbReference type="EMBL" id="AEW95609.1"/>
    </source>
</evidence>
<sequence>MTPRTPPWIRHGVPAYDPATGLHGTVAGIGEPYTLPGPPDVVYLRPLGGGTEWRADIHQVQPALTRIRGGVR</sequence>
<dbReference type="Proteomes" id="UP000007842">
    <property type="component" value="Chromosome"/>
</dbReference>
<reference evidence="2" key="1">
    <citation type="submission" date="2011-12" db="EMBL/GenBank/DDBJ databases">
        <title>Complete genome sequence of Streptomyces cattleya strain DSM 46488.</title>
        <authorList>
            <person name="Ou H.-Y."/>
            <person name="Li P."/>
            <person name="Zhao C."/>
            <person name="O'Hagan D."/>
            <person name="Deng Z."/>
        </authorList>
    </citation>
    <scope>NUCLEOTIDE SEQUENCE [LARGE SCALE GENOMIC DNA]</scope>
    <source>
        <strain evidence="2">ATCC 35852 / DSM 46488 / JCM 4925 / NBRC 14057 / NRRL 8057</strain>
    </source>
</reference>
<keyword evidence="2" id="KW-1185">Reference proteome</keyword>
<gene>
    <name evidence="1" type="ordered locus">SCATT_32380</name>
</gene>
<dbReference type="HOGENOM" id="CLU_2939667_0_0_11"/>
<dbReference type="KEGG" id="scy:SCATT_32380"/>
<protein>
    <submittedName>
        <fullName evidence="1">Uncharacterized protein</fullName>
    </submittedName>
</protein>
<dbReference type="OrthoDB" id="3855669at2"/>
<dbReference type="PATRIC" id="fig|1003195.11.peg.4722"/>
<dbReference type="EMBL" id="CP003219">
    <property type="protein sequence ID" value="AEW95609.1"/>
    <property type="molecule type" value="Genomic_DNA"/>
</dbReference>
<dbReference type="RefSeq" id="WP_014143975.1">
    <property type="nucleotide sequence ID" value="NC_016111.1"/>
</dbReference>
<name>F8JUI8_STREN</name>
<organism evidence="1 2">
    <name type="scientific">Streptantibioticus cattleyicolor (strain ATCC 35852 / DSM 46488 / JCM 4925 / NBRC 14057 / NRRL 8057)</name>
    <name type="common">Streptomyces cattleya</name>
    <dbReference type="NCBI Taxonomy" id="1003195"/>
    <lineage>
        <taxon>Bacteria</taxon>
        <taxon>Bacillati</taxon>
        <taxon>Actinomycetota</taxon>
        <taxon>Actinomycetes</taxon>
        <taxon>Kitasatosporales</taxon>
        <taxon>Streptomycetaceae</taxon>
        <taxon>Streptantibioticus</taxon>
    </lineage>
</organism>
<accession>F8JUI8</accession>
<dbReference type="KEGG" id="sct:SCAT_3243"/>
<dbReference type="STRING" id="1003195.SCATT_32380"/>
<accession>G8X2L8</accession>
<proteinExistence type="predicted"/>